<feature type="repeat" description="WD" evidence="3">
    <location>
        <begin position="350"/>
        <end position="382"/>
    </location>
</feature>
<dbReference type="InterPro" id="IPR001680">
    <property type="entry name" value="WD40_rpt"/>
</dbReference>
<dbReference type="GO" id="GO:0005509">
    <property type="term" value="F:calcium ion binding"/>
    <property type="evidence" value="ECO:0007669"/>
    <property type="project" value="InterPro"/>
</dbReference>
<dbReference type="InterPro" id="IPR011992">
    <property type="entry name" value="EF-hand-dom_pair"/>
</dbReference>
<dbReference type="SUPFAM" id="SSF47473">
    <property type="entry name" value="EF-hand"/>
    <property type="match status" value="1"/>
</dbReference>
<evidence type="ECO:0000256" key="4">
    <source>
        <dbReference type="SAM" id="MobiDB-lite"/>
    </source>
</evidence>
<protein>
    <recommendedName>
        <fullName evidence="5">EF-hand domain-containing protein</fullName>
    </recommendedName>
</protein>
<keyword evidence="1" id="KW-0677">Repeat</keyword>
<dbReference type="Gene3D" id="1.10.238.10">
    <property type="entry name" value="EF-hand"/>
    <property type="match status" value="1"/>
</dbReference>
<feature type="domain" description="EF-hand" evidence="5">
    <location>
        <begin position="89"/>
        <end position="124"/>
    </location>
</feature>
<feature type="compositionally biased region" description="Gly residues" evidence="4">
    <location>
        <begin position="598"/>
        <end position="613"/>
    </location>
</feature>
<dbReference type="SUPFAM" id="SSF50978">
    <property type="entry name" value="WD40 repeat-like"/>
    <property type="match status" value="2"/>
</dbReference>
<dbReference type="PROSITE" id="PS00018">
    <property type="entry name" value="EF_HAND_1"/>
    <property type="match status" value="2"/>
</dbReference>
<dbReference type="InParanoid" id="E1ZJF6"/>
<feature type="compositionally biased region" description="Basic and acidic residues" evidence="4">
    <location>
        <begin position="638"/>
        <end position="647"/>
    </location>
</feature>
<dbReference type="PROSITE" id="PS50222">
    <property type="entry name" value="EF_HAND_2"/>
    <property type="match status" value="2"/>
</dbReference>
<keyword evidence="7" id="KW-1185">Reference proteome</keyword>
<feature type="region of interest" description="Disordered" evidence="4">
    <location>
        <begin position="1175"/>
        <end position="1246"/>
    </location>
</feature>
<dbReference type="InterPro" id="IPR018247">
    <property type="entry name" value="EF_Hand_1_Ca_BS"/>
</dbReference>
<evidence type="ECO:0000313" key="7">
    <source>
        <dbReference type="Proteomes" id="UP000008141"/>
    </source>
</evidence>
<feature type="repeat" description="WD" evidence="3">
    <location>
        <begin position="401"/>
        <end position="423"/>
    </location>
</feature>
<dbReference type="Gene3D" id="2.130.10.10">
    <property type="entry name" value="YVTN repeat-like/Quinoprotein amine dehydrogenase"/>
    <property type="match status" value="4"/>
</dbReference>
<dbReference type="InterPro" id="IPR015943">
    <property type="entry name" value="WD40/YVTN_repeat-like_dom_sf"/>
</dbReference>
<feature type="compositionally biased region" description="Gly residues" evidence="4">
    <location>
        <begin position="1068"/>
        <end position="1082"/>
    </location>
</feature>
<dbReference type="CDD" id="cd00051">
    <property type="entry name" value="EFh"/>
    <property type="match status" value="1"/>
</dbReference>
<dbReference type="Proteomes" id="UP000008141">
    <property type="component" value="Unassembled WGS sequence"/>
</dbReference>
<dbReference type="InterPro" id="IPR002048">
    <property type="entry name" value="EF_hand_dom"/>
</dbReference>
<name>E1ZJF6_CHLVA</name>
<feature type="compositionally biased region" description="Gly residues" evidence="4">
    <location>
        <begin position="679"/>
        <end position="693"/>
    </location>
</feature>
<keyword evidence="2" id="KW-0106">Calcium</keyword>
<feature type="compositionally biased region" description="Low complexity" evidence="4">
    <location>
        <begin position="1033"/>
        <end position="1043"/>
    </location>
</feature>
<feature type="domain" description="EF-hand" evidence="5">
    <location>
        <begin position="52"/>
        <end position="87"/>
    </location>
</feature>
<dbReference type="SMART" id="SM00054">
    <property type="entry name" value="EFh"/>
    <property type="match status" value="2"/>
</dbReference>
<dbReference type="AlphaFoldDB" id="E1ZJF6"/>
<evidence type="ECO:0000256" key="3">
    <source>
        <dbReference type="PROSITE-ProRule" id="PRU00221"/>
    </source>
</evidence>
<dbReference type="STRING" id="554065.E1ZJF6"/>
<feature type="region of interest" description="Disordered" evidence="4">
    <location>
        <begin position="1006"/>
        <end position="1043"/>
    </location>
</feature>
<feature type="repeat" description="WD" evidence="3">
    <location>
        <begin position="724"/>
        <end position="764"/>
    </location>
</feature>
<evidence type="ECO:0000256" key="2">
    <source>
        <dbReference type="ARBA" id="ARBA00022837"/>
    </source>
</evidence>
<feature type="compositionally biased region" description="Low complexity" evidence="4">
    <location>
        <begin position="1229"/>
        <end position="1240"/>
    </location>
</feature>
<dbReference type="OMA" id="GPQRIFF"/>
<sequence>MAWDDCPVLAKLGPAARRRLSAKTTHGAAPHSLARGRPAGAGMGEYDTITLESLVKMKRVFEEADEDGSGELEPEEFAERLGPYLGAGLSRTQLAQLFMRIDADCGGTIDWEEFTNYFFLQRAATGGADGGADWRLHAQARRRRRGASMQGEWRGSSHKEAVERAYCSPALDQYITGGRSGQLRVWSAEGLAPLQSIANGGGWVTDCTLLEGHAVKKLAVAAQDRTITFYDAVRSGYEYSGRLTCPGSLGPPLCLAPLERDRGRGPGGAGTPRLVWGDTEGAVMLLRCDPPLLPTPRQLAAKKDYEVLHAGHTDWVTRLQHIPGVGLISSSLDATLCMLDLERGKLAARVALHRKGVRTFGYSPAFSLVASGGVERSVLLWQPKGNVTRAVGELPGHSAGVITLSDDHVVRLWDLRNHKCVQTIGSTDWLRPEDSRPTALCHDSRRRRLVCASHRPAVWSHLPVEAERLHDSRLVGALYNATFSVVVSGDEGGTICLWNLQNGRREGGFSLHARPASSGAAAGAARPQHKLTAMGFDANQRRLLTASDRGEVRVWNFNSGAVLRQFLHREGCAEITAVAFAHRQGPAGSGGEAEEEGQAGGGEAEGQGGGAAGGGAAGAIMLGGGSGVGQAMGAPADSSDRESDMSEHALLSMQQQQAQQTQRASQQHAAARPASAGPPGTGAGTSGGTSGGGSGNLVLATGWSRSLCVWEEGEEACCSQYQRLTGHAADVLSLALLSADIAATGDFEGEVRVWHLPTATCLAACSYGGQQFERAVRQLCWLPAAEAGCSPLLLACGEDGGLQVWQVCLPPDLAASPASAAEAAPAGDGSRPGMAGSSGHGTGSQASCRLVARITAVHRPQDCVTALCAELERRRVWTGDSSGHVAAWDVSALCGAAAAPDGGAAAGEPSPDALPRRLAHWRAADTQVVSLSWMAAGHGLLLVGAQDAAIGIWTRQGGLVGLFGQHSWDLEDRRTWQDPEAVRVPPPLAADGSGTGLTPRDIIAHIPRRTSWLQPQSGRRGSVAARAGGGGSRPATPGSLASSGAAGELAEALASIARVQPAAREGGAAAGPSGGASGGSGGTPEADLAAPPHSSRDAPTAGAAERGQGPWPAAGVEEGHGLQYCLSPRSAGARLAAMAAQAAASKAECWSIPVHVQAHSALPLQRIAAVPRPSTAGARLGQGKGSGGAASRAASPNPPRGHRGSGATPSIAAIMSRAPTAMGRRATQPHHGSGAAPARHPGGGAS</sequence>
<dbReference type="Pfam" id="PF13499">
    <property type="entry name" value="EF-hand_7"/>
    <property type="match status" value="1"/>
</dbReference>
<accession>E1ZJF6</accession>
<dbReference type="PANTHER" id="PTHR44324:SF4">
    <property type="entry name" value="WD40 REPEAT DOMAIN 95"/>
    <property type="match status" value="1"/>
</dbReference>
<keyword evidence="3" id="KW-0853">WD repeat</keyword>
<feature type="region of interest" description="Disordered" evidence="4">
    <location>
        <begin position="584"/>
        <end position="613"/>
    </location>
</feature>
<organism evidence="7">
    <name type="scientific">Chlorella variabilis</name>
    <name type="common">Green alga</name>
    <dbReference type="NCBI Taxonomy" id="554065"/>
    <lineage>
        <taxon>Eukaryota</taxon>
        <taxon>Viridiplantae</taxon>
        <taxon>Chlorophyta</taxon>
        <taxon>core chlorophytes</taxon>
        <taxon>Trebouxiophyceae</taxon>
        <taxon>Chlorellales</taxon>
        <taxon>Chlorellaceae</taxon>
        <taxon>Chlorella clade</taxon>
        <taxon>Chlorella</taxon>
    </lineage>
</organism>
<feature type="region of interest" description="Disordered" evidence="4">
    <location>
        <begin position="1064"/>
        <end position="1115"/>
    </location>
</feature>
<feature type="repeat" description="WD" evidence="3">
    <location>
        <begin position="531"/>
        <end position="565"/>
    </location>
</feature>
<evidence type="ECO:0000313" key="6">
    <source>
        <dbReference type="EMBL" id="EFN53986.1"/>
    </source>
</evidence>
<proteinExistence type="predicted"/>
<dbReference type="InterPro" id="IPR036322">
    <property type="entry name" value="WD40_repeat_dom_sf"/>
</dbReference>
<dbReference type="PANTHER" id="PTHR44324">
    <property type="entry name" value="WD40 REPEAT DOMAIN 95"/>
    <property type="match status" value="1"/>
</dbReference>
<gene>
    <name evidence="6" type="ORF">CHLNCDRAFT_135947</name>
</gene>
<feature type="compositionally biased region" description="Low complexity" evidence="4">
    <location>
        <begin position="1017"/>
        <end position="1026"/>
    </location>
</feature>
<dbReference type="OrthoDB" id="515012at2759"/>
<evidence type="ECO:0000256" key="1">
    <source>
        <dbReference type="ARBA" id="ARBA00022737"/>
    </source>
</evidence>
<dbReference type="EMBL" id="GL433849">
    <property type="protein sequence ID" value="EFN53986.1"/>
    <property type="molecule type" value="Genomic_DNA"/>
</dbReference>
<dbReference type="KEGG" id="cvr:CHLNCDRAFT_135947"/>
<reference evidence="6 7" key="1">
    <citation type="journal article" date="2010" name="Plant Cell">
        <title>The Chlorella variabilis NC64A genome reveals adaptation to photosymbiosis, coevolution with viruses, and cryptic sex.</title>
        <authorList>
            <person name="Blanc G."/>
            <person name="Duncan G."/>
            <person name="Agarkova I."/>
            <person name="Borodovsky M."/>
            <person name="Gurnon J."/>
            <person name="Kuo A."/>
            <person name="Lindquist E."/>
            <person name="Lucas S."/>
            <person name="Pangilinan J."/>
            <person name="Polle J."/>
            <person name="Salamov A."/>
            <person name="Terry A."/>
            <person name="Yamada T."/>
            <person name="Dunigan D.D."/>
            <person name="Grigoriev I.V."/>
            <person name="Claverie J.M."/>
            <person name="Van Etten J.L."/>
        </authorList>
    </citation>
    <scope>NUCLEOTIDE SEQUENCE [LARGE SCALE GENOMIC DNA]</scope>
    <source>
        <strain evidence="6 7">NC64A</strain>
    </source>
</reference>
<dbReference type="SMART" id="SM00320">
    <property type="entry name" value="WD40"/>
    <property type="match status" value="10"/>
</dbReference>
<feature type="compositionally biased region" description="Low complexity" evidence="4">
    <location>
        <begin position="654"/>
        <end position="678"/>
    </location>
</feature>
<dbReference type="RefSeq" id="XP_005846088.1">
    <property type="nucleotide sequence ID" value="XM_005846026.1"/>
</dbReference>
<feature type="region of interest" description="Disordered" evidence="4">
    <location>
        <begin position="20"/>
        <end position="40"/>
    </location>
</feature>
<feature type="region of interest" description="Disordered" evidence="4">
    <location>
        <begin position="629"/>
        <end position="693"/>
    </location>
</feature>
<feature type="region of interest" description="Disordered" evidence="4">
    <location>
        <begin position="819"/>
        <end position="841"/>
    </location>
</feature>
<dbReference type="eggNOG" id="KOG0285">
    <property type="taxonomic scope" value="Eukaryota"/>
</dbReference>
<feature type="compositionally biased region" description="Low complexity" evidence="4">
    <location>
        <begin position="819"/>
        <end position="829"/>
    </location>
</feature>
<evidence type="ECO:0000259" key="5">
    <source>
        <dbReference type="PROSITE" id="PS50222"/>
    </source>
</evidence>
<dbReference type="GeneID" id="17353324"/>
<dbReference type="PROSITE" id="PS50082">
    <property type="entry name" value="WD_REPEATS_2"/>
    <property type="match status" value="4"/>
</dbReference>
<dbReference type="InterPro" id="IPR051242">
    <property type="entry name" value="WD-EF-hand_domain"/>
</dbReference>